<proteinExistence type="predicted"/>
<evidence type="ECO:0000313" key="5">
    <source>
        <dbReference type="EMBL" id="MBU8544762.1"/>
    </source>
</evidence>
<sequence length="177" mass="19551">MTQDVLPDLLKPGLRLVFCGMAAGPESARIGAYYAGPGNRFWMALHQAGFTPEMLRPAEFARLGEWGIGLTDLAKTQYGVDRNIAVSEADVARFSDTMMRYRPGGIAFTSRETAMRFLGRRAGKELAFGPLDGNRRPAGFPPVWVLPSTSRLNGHWQKRDFQRIWCEAAIALGFGGE</sequence>
<reference evidence="5 6" key="1">
    <citation type="submission" date="2021-01" db="EMBL/GenBank/DDBJ databases">
        <title>Roseomonas sp. nov, a bacterium isolated from an oil production mixture in Yumen Oilfield.</title>
        <authorList>
            <person name="Wu D."/>
        </authorList>
    </citation>
    <scope>NUCLEOTIDE SEQUENCE [LARGE SCALE GENOMIC DNA]</scope>
    <source>
        <strain evidence="5 6">ROY-5-3</strain>
    </source>
</reference>
<dbReference type="InterPro" id="IPR015637">
    <property type="entry name" value="MUG/TDG"/>
</dbReference>
<keyword evidence="2" id="KW-0378">Hydrolase</keyword>
<dbReference type="Pfam" id="PF03167">
    <property type="entry name" value="UDG"/>
    <property type="match status" value="1"/>
</dbReference>
<keyword evidence="3" id="KW-0234">DNA repair</keyword>
<evidence type="ECO:0000259" key="4">
    <source>
        <dbReference type="Pfam" id="PF03167"/>
    </source>
</evidence>
<evidence type="ECO:0000256" key="1">
    <source>
        <dbReference type="ARBA" id="ARBA00022763"/>
    </source>
</evidence>
<keyword evidence="6" id="KW-1185">Reference proteome</keyword>
<dbReference type="RefSeq" id="WP_216876226.1">
    <property type="nucleotide sequence ID" value="NZ_JAERQM010000003.1"/>
</dbReference>
<evidence type="ECO:0000256" key="3">
    <source>
        <dbReference type="ARBA" id="ARBA00023204"/>
    </source>
</evidence>
<comment type="caution">
    <text evidence="5">The sequence shown here is derived from an EMBL/GenBank/DDBJ whole genome shotgun (WGS) entry which is preliminary data.</text>
</comment>
<dbReference type="CDD" id="cd10028">
    <property type="entry name" value="UDG-F2_TDG_MUG"/>
    <property type="match status" value="1"/>
</dbReference>
<dbReference type="PANTHER" id="PTHR12159">
    <property type="entry name" value="G/T AND G/U MISMATCH-SPECIFIC DNA GLYCOSYLASE"/>
    <property type="match status" value="1"/>
</dbReference>
<evidence type="ECO:0000256" key="2">
    <source>
        <dbReference type="ARBA" id="ARBA00022801"/>
    </source>
</evidence>
<keyword evidence="1" id="KW-0227">DNA damage</keyword>
<protein>
    <submittedName>
        <fullName evidence="5">Mismatch-specific DNA-glycosylase</fullName>
    </submittedName>
</protein>
<evidence type="ECO:0000313" key="6">
    <source>
        <dbReference type="Proteomes" id="UP000689967"/>
    </source>
</evidence>
<dbReference type="InterPro" id="IPR005122">
    <property type="entry name" value="Uracil-DNA_glycosylase-like"/>
</dbReference>
<gene>
    <name evidence="5" type="ORF">JJQ90_13660</name>
</gene>
<dbReference type="PANTHER" id="PTHR12159:SF9">
    <property type="entry name" value="G_T MISMATCH-SPECIFIC THYMINE DNA GLYCOSYLASE"/>
    <property type="match status" value="1"/>
</dbReference>
<organism evidence="5 6">
    <name type="scientific">Falsiroseomonas oleicola</name>
    <dbReference type="NCBI Taxonomy" id="2801474"/>
    <lineage>
        <taxon>Bacteria</taxon>
        <taxon>Pseudomonadati</taxon>
        <taxon>Pseudomonadota</taxon>
        <taxon>Alphaproteobacteria</taxon>
        <taxon>Acetobacterales</taxon>
        <taxon>Roseomonadaceae</taxon>
        <taxon>Falsiroseomonas</taxon>
    </lineage>
</organism>
<dbReference type="EMBL" id="JAERQM010000003">
    <property type="protein sequence ID" value="MBU8544762.1"/>
    <property type="molecule type" value="Genomic_DNA"/>
</dbReference>
<accession>A0ABS6H7T3</accession>
<name>A0ABS6H7T3_9PROT</name>
<dbReference type="Proteomes" id="UP000689967">
    <property type="component" value="Unassembled WGS sequence"/>
</dbReference>
<feature type="domain" description="Uracil-DNA glycosylase-like" evidence="4">
    <location>
        <begin position="7"/>
        <end position="167"/>
    </location>
</feature>